<dbReference type="AlphaFoldDB" id="A0AAN7M8W7"/>
<dbReference type="EMBL" id="JAUNZN010000116">
    <property type="protein sequence ID" value="KAK4805333.1"/>
    <property type="molecule type" value="Genomic_DNA"/>
</dbReference>
<dbReference type="Proteomes" id="UP001333110">
    <property type="component" value="Unassembled WGS sequence"/>
</dbReference>
<reference evidence="2 3" key="1">
    <citation type="journal article" date="2023" name="J. Hered.">
        <title>Chromosome-level genome of the wood stork (Mycteria americana) provides insight into avian chromosome evolution.</title>
        <authorList>
            <person name="Flamio R. Jr."/>
            <person name="Ramstad K.M."/>
        </authorList>
    </citation>
    <scope>NUCLEOTIDE SEQUENCE [LARGE SCALE GENOMIC DNA]</scope>
    <source>
        <strain evidence="2">JAX WOST 10</strain>
    </source>
</reference>
<name>A0AAN7M8W7_MYCAM</name>
<comment type="caution">
    <text evidence="2">The sequence shown here is derived from an EMBL/GenBank/DDBJ whole genome shotgun (WGS) entry which is preliminary data.</text>
</comment>
<feature type="region of interest" description="Disordered" evidence="1">
    <location>
        <begin position="125"/>
        <end position="144"/>
    </location>
</feature>
<evidence type="ECO:0000256" key="1">
    <source>
        <dbReference type="SAM" id="MobiDB-lite"/>
    </source>
</evidence>
<organism evidence="2 3">
    <name type="scientific">Mycteria americana</name>
    <name type="common">Wood stork</name>
    <dbReference type="NCBI Taxonomy" id="33587"/>
    <lineage>
        <taxon>Eukaryota</taxon>
        <taxon>Metazoa</taxon>
        <taxon>Chordata</taxon>
        <taxon>Craniata</taxon>
        <taxon>Vertebrata</taxon>
        <taxon>Euteleostomi</taxon>
        <taxon>Archelosauria</taxon>
        <taxon>Archosauria</taxon>
        <taxon>Dinosauria</taxon>
        <taxon>Saurischia</taxon>
        <taxon>Theropoda</taxon>
        <taxon>Coelurosauria</taxon>
        <taxon>Aves</taxon>
        <taxon>Neognathae</taxon>
        <taxon>Neoaves</taxon>
        <taxon>Aequornithes</taxon>
        <taxon>Ciconiiformes</taxon>
        <taxon>Ciconiidae</taxon>
        <taxon>Mycteria</taxon>
    </lineage>
</organism>
<evidence type="ECO:0000313" key="3">
    <source>
        <dbReference type="Proteomes" id="UP001333110"/>
    </source>
</evidence>
<evidence type="ECO:0000313" key="2">
    <source>
        <dbReference type="EMBL" id="KAK4805333.1"/>
    </source>
</evidence>
<gene>
    <name evidence="2" type="ORF">QYF61_025117</name>
</gene>
<keyword evidence="3" id="KW-1185">Reference proteome</keyword>
<sequence length="174" mass="19093">MLWLLAAMGKAEGCVARGEWRGHATALSVAPAFRRLGWAAKSMERLEEIAEKWDRADSLARFVLPHATGRRGLSGLQRAPTCRLGTPSAPLLRSGGKVRNNREEIEEKEKRGRVTLQAALLAALREDQEKGRENTGVQAPKASLHSRNCMGISVSSVSRGRKRLLEAEAMKQSP</sequence>
<dbReference type="Gene3D" id="3.40.630.30">
    <property type="match status" value="1"/>
</dbReference>
<feature type="region of interest" description="Disordered" evidence="1">
    <location>
        <begin position="153"/>
        <end position="174"/>
    </location>
</feature>
<protein>
    <submittedName>
        <fullName evidence="2">Uncharacterized protein</fullName>
    </submittedName>
</protein>
<proteinExistence type="predicted"/>
<feature type="compositionally biased region" description="Basic and acidic residues" evidence="1">
    <location>
        <begin position="163"/>
        <end position="174"/>
    </location>
</feature>
<accession>A0AAN7M8W7</accession>